<protein>
    <recommendedName>
        <fullName evidence="1">Jacalin-type lectin domain-containing protein</fullName>
    </recommendedName>
</protein>
<dbReference type="Pfam" id="PF01419">
    <property type="entry name" value="Jacalin"/>
    <property type="match status" value="1"/>
</dbReference>
<sequence>MKRIYQVLTSAAVLVASGDADLEKGVVQGPIFGGPHGRKYTDVMLTEPGQTVESISIRSAARVDSVSLEVTNPRGVYVPLGHGGNGGEKNTLYLREGEHVIGMTVHWGKHHGKTRIMYIYFDTNRGRTISGGTPQDNSDRVATDNAMEGYQLGGFEGTSGDELDSIGAIWTSIKPVE</sequence>
<dbReference type="SUPFAM" id="SSF51101">
    <property type="entry name" value="Mannose-binding lectins"/>
    <property type="match status" value="1"/>
</dbReference>
<accession>A0A225V6C9</accession>
<dbReference type="PROSITE" id="PS51752">
    <property type="entry name" value="JACALIN_LECTIN"/>
    <property type="match status" value="1"/>
</dbReference>
<evidence type="ECO:0000313" key="3">
    <source>
        <dbReference type="Proteomes" id="UP000198211"/>
    </source>
</evidence>
<dbReference type="InterPro" id="IPR001229">
    <property type="entry name" value="Jacalin-like_lectin_dom"/>
</dbReference>
<proteinExistence type="predicted"/>
<organism evidence="2 3">
    <name type="scientific">Phytophthora megakarya</name>
    <dbReference type="NCBI Taxonomy" id="4795"/>
    <lineage>
        <taxon>Eukaryota</taxon>
        <taxon>Sar</taxon>
        <taxon>Stramenopiles</taxon>
        <taxon>Oomycota</taxon>
        <taxon>Peronosporomycetes</taxon>
        <taxon>Peronosporales</taxon>
        <taxon>Peronosporaceae</taxon>
        <taxon>Phytophthora</taxon>
    </lineage>
</organism>
<dbReference type="Gene3D" id="2.100.10.30">
    <property type="entry name" value="Jacalin-like lectin domain"/>
    <property type="match status" value="1"/>
</dbReference>
<dbReference type="AlphaFoldDB" id="A0A225V6C9"/>
<comment type="caution">
    <text evidence="2">The sequence shown here is derived from an EMBL/GenBank/DDBJ whole genome shotgun (WGS) entry which is preliminary data.</text>
</comment>
<name>A0A225V6C9_9STRA</name>
<reference evidence="3" key="1">
    <citation type="submission" date="2017-03" db="EMBL/GenBank/DDBJ databases">
        <title>Phytopthora megakarya and P. palmivora, two closely related causual agents of cacao black pod achieved similar genome size and gene model numbers by different mechanisms.</title>
        <authorList>
            <person name="Ali S."/>
            <person name="Shao J."/>
            <person name="Larry D.J."/>
            <person name="Kronmiller B."/>
            <person name="Shen D."/>
            <person name="Strem M.D."/>
            <person name="Melnick R.L."/>
            <person name="Guiltinan M.J."/>
            <person name="Tyler B.M."/>
            <person name="Meinhardt L.W."/>
            <person name="Bailey B.A."/>
        </authorList>
    </citation>
    <scope>NUCLEOTIDE SEQUENCE [LARGE SCALE GENOMIC DNA]</scope>
    <source>
        <strain evidence="3">zdho120</strain>
    </source>
</reference>
<evidence type="ECO:0000313" key="2">
    <source>
        <dbReference type="EMBL" id="OWZ01426.1"/>
    </source>
</evidence>
<gene>
    <name evidence="2" type="ORF">PHMEG_00027186</name>
</gene>
<dbReference type="EMBL" id="NBNE01006856">
    <property type="protein sequence ID" value="OWZ01426.1"/>
    <property type="molecule type" value="Genomic_DNA"/>
</dbReference>
<feature type="domain" description="Jacalin-type lectin" evidence="1">
    <location>
        <begin position="26"/>
        <end position="172"/>
    </location>
</feature>
<keyword evidence="3" id="KW-1185">Reference proteome</keyword>
<dbReference type="SMART" id="SM00915">
    <property type="entry name" value="Jacalin"/>
    <property type="match status" value="1"/>
</dbReference>
<dbReference type="InterPro" id="IPR036404">
    <property type="entry name" value="Jacalin-like_lectin_dom_sf"/>
</dbReference>
<evidence type="ECO:0000259" key="1">
    <source>
        <dbReference type="PROSITE" id="PS51752"/>
    </source>
</evidence>
<dbReference type="Proteomes" id="UP000198211">
    <property type="component" value="Unassembled WGS sequence"/>
</dbReference>
<dbReference type="OrthoDB" id="107091at2759"/>